<reference evidence="3 4" key="1">
    <citation type="journal article" date="2015" name="Genome Biol. Evol.">
        <title>Comparative Genomics of a Bacterivorous Green Alga Reveals Evolutionary Causalities and Consequences of Phago-Mixotrophic Mode of Nutrition.</title>
        <authorList>
            <person name="Burns J.A."/>
            <person name="Paasch A."/>
            <person name="Narechania A."/>
            <person name="Kim E."/>
        </authorList>
    </citation>
    <scope>NUCLEOTIDE SEQUENCE [LARGE SCALE GENOMIC DNA]</scope>
    <source>
        <strain evidence="3 4">PLY_AMNH</strain>
    </source>
</reference>
<feature type="transmembrane region" description="Helical" evidence="1">
    <location>
        <begin position="908"/>
        <end position="930"/>
    </location>
</feature>
<comment type="caution">
    <text evidence="3">The sequence shown here is derived from an EMBL/GenBank/DDBJ whole genome shotgun (WGS) entry which is preliminary data.</text>
</comment>
<name>A0AAE0KWZ9_9CHLO</name>
<dbReference type="EMBL" id="LGRX02015069">
    <property type="protein sequence ID" value="KAK3263762.1"/>
    <property type="molecule type" value="Genomic_DNA"/>
</dbReference>
<feature type="domain" description="Glutamine amidotransferase type-2" evidence="2">
    <location>
        <begin position="110"/>
        <end position="413"/>
    </location>
</feature>
<evidence type="ECO:0000259" key="2">
    <source>
        <dbReference type="PROSITE" id="PS51278"/>
    </source>
</evidence>
<dbReference type="SUPFAM" id="SSF56235">
    <property type="entry name" value="N-terminal nucleophile aminohydrolases (Ntn hydrolases)"/>
    <property type="match status" value="1"/>
</dbReference>
<keyword evidence="1" id="KW-0472">Membrane</keyword>
<dbReference type="InterPro" id="IPR029055">
    <property type="entry name" value="Ntn_hydrolases_N"/>
</dbReference>
<dbReference type="PROSITE" id="PS51278">
    <property type="entry name" value="GATASE_TYPE_2"/>
    <property type="match status" value="1"/>
</dbReference>
<dbReference type="Gene3D" id="3.60.20.10">
    <property type="entry name" value="Glutamine Phosphoribosylpyrophosphate, subunit 1, domain 1"/>
    <property type="match status" value="1"/>
</dbReference>
<dbReference type="InterPro" id="IPR017932">
    <property type="entry name" value="GATase_2_dom"/>
</dbReference>
<evidence type="ECO:0000313" key="4">
    <source>
        <dbReference type="Proteomes" id="UP001190700"/>
    </source>
</evidence>
<dbReference type="SUPFAM" id="SSF53697">
    <property type="entry name" value="SIS domain"/>
    <property type="match status" value="1"/>
</dbReference>
<feature type="transmembrane region" description="Helical" evidence="1">
    <location>
        <begin position="950"/>
        <end position="978"/>
    </location>
</feature>
<protein>
    <recommendedName>
        <fullName evidence="2">Glutamine amidotransferase type-2 domain-containing protein</fullName>
    </recommendedName>
</protein>
<accession>A0AAE0KWZ9</accession>
<keyword evidence="4" id="KW-1185">Reference proteome</keyword>
<keyword evidence="1" id="KW-0812">Transmembrane</keyword>
<dbReference type="GO" id="GO:0097367">
    <property type="term" value="F:carbohydrate derivative binding"/>
    <property type="evidence" value="ECO:0007669"/>
    <property type="project" value="InterPro"/>
</dbReference>
<evidence type="ECO:0000256" key="1">
    <source>
        <dbReference type="SAM" id="Phobius"/>
    </source>
</evidence>
<organism evidence="3 4">
    <name type="scientific">Cymbomonas tetramitiformis</name>
    <dbReference type="NCBI Taxonomy" id="36881"/>
    <lineage>
        <taxon>Eukaryota</taxon>
        <taxon>Viridiplantae</taxon>
        <taxon>Chlorophyta</taxon>
        <taxon>Pyramimonadophyceae</taxon>
        <taxon>Pyramimonadales</taxon>
        <taxon>Pyramimonadaceae</taxon>
        <taxon>Cymbomonas</taxon>
    </lineage>
</organism>
<keyword evidence="1" id="KW-1133">Transmembrane helix</keyword>
<proteinExistence type="predicted"/>
<gene>
    <name evidence="3" type="ORF">CYMTET_27455</name>
</gene>
<dbReference type="Proteomes" id="UP001190700">
    <property type="component" value="Unassembled WGS sequence"/>
</dbReference>
<evidence type="ECO:0000313" key="3">
    <source>
        <dbReference type="EMBL" id="KAK3263762.1"/>
    </source>
</evidence>
<dbReference type="InterPro" id="IPR046348">
    <property type="entry name" value="SIS_dom_sf"/>
</dbReference>
<dbReference type="GO" id="GO:1901135">
    <property type="term" value="P:carbohydrate derivative metabolic process"/>
    <property type="evidence" value="ECO:0007669"/>
    <property type="project" value="InterPro"/>
</dbReference>
<sequence>MATLVGLDHARVYTFGNVILSGYRQKVELPTCDKEQAGLIRHAGWIGSLCVAIGTTFLLYETDYDAEDWHGNSTAVLFAVWKTALDAAASDLFRASTTKNTDPQTINFFCGNFGILLLDSNSRSKVLQVLQKMIEVTMVRGAQSGGVVTYAPSRGGNHRGCRTRVVNGKRTNLAKLLISKLNRNQARQHRGRRTELFQGHTRFATSSKASLSGTHPHQWCPLSQQTYWFLSDDGALHKRVKADVEMYITHNGDLDFLDVCGVTHAVEEIQTWLERVLHIPMPAPVDSAAIAGLMDLLRTQGLWSSSVRFGCVFGRGDATTHCPVIDRPLPTVHQQQRIAALFDEVLEEVIKEQQSVGSKYLQQESSGHMQELRERVKSRVSAIASSDAIFHCLGLNEATDFQSPGKLEIVVSSSSCRDLTVALSSSGNSTALGNFVSCTVDAFFDNDLLHATHFFLANAKGSFGLCVSSSLDVDKEVVVAARGQTMSVAFYPSTGMVCFGSEQAAVKAGLQLENEAEVEYHNGVPAFRVDLDDLGGEVLRLSFSKSSSSASSAAPPTSLSAQAKGYKSFRIMECDGGYTLRGTQVQESSLLQPPFHKRKVHLQDNPLVLPIPPTVEDPVGADIAEIPHRLNKIQQDWRNFEGMNRVTAWYFMRQLHARLLEPPANPTVGRGMKGPVDILVTGCEVSLWAGEQFAADLSLTMPGLNIVTMSANKVLGLVGQHFPVPQIGHPFAADTEHLQFKNCLVLLVSHSGGTFSSLAVANLMRAFTSHIFVVTSEWDTQVGRALRAIDSGADAASLFRSRIFSTGCGFRPAEASSISLAATHQLLTQILLYMLHYMSTFASPEAREAAGYFSAYEVAQLEGLNVACISALEDIVGVDREHRSVAMERPDAACHALRRQGATWAQHVLEAPVVWIMAAMYIFLTVAFGLPPATILSSVIMGVPMSDRPMYVSIISGAVDAVLYIFLPLWMSILLRLWEGRHPMHRLGTRTVVVGDVPWVAQSIEAFLSKLFACSYSIASLNVVSGNPVDHFVHRHTHRVVRGSLLAVGRPDGRLNALVTAEGGVNLSVNQASSIQSYGVRCESVTIGHNPSKLSLSANHITLRDSRKRFICERQSGGNLLSKLYTLHSKSVQKKLEALKDENDNITLLSRLKSSVSSQALNKVSSNQQLKPADEEYIGEQMTERFSDLSEVALMQRQSTIQHLYESRMASLQRLVAFMVMFHEMGQRVQDFWPRVSFGMLGYKMDRTHSIMRIATTASPIPASDVRGRMKEIVEAASLRKAEIIIRDALLKFRRVRASKRQNQQAETTKKSGEP</sequence>